<dbReference type="InterPro" id="IPR004796">
    <property type="entry name" value="PTS_IIC_cello"/>
</dbReference>
<evidence type="ECO:0000256" key="4">
    <source>
        <dbReference type="ARBA" id="ARBA00022597"/>
    </source>
</evidence>
<dbReference type="PIRSF" id="PIRSF006351">
    <property type="entry name" value="PTS_EIIC-Cellobiose"/>
    <property type="match status" value="1"/>
</dbReference>
<dbReference type="Proteomes" id="UP001057868">
    <property type="component" value="Unassembled WGS sequence"/>
</dbReference>
<proteinExistence type="predicted"/>
<dbReference type="InterPro" id="IPR051088">
    <property type="entry name" value="PTS_Sugar-EIIC/EIIB"/>
</dbReference>
<keyword evidence="6 9" id="KW-1133">Transmembrane helix</keyword>
<organism evidence="11 12">
    <name type="scientific">Clostridium folliculivorans</name>
    <dbReference type="NCBI Taxonomy" id="2886038"/>
    <lineage>
        <taxon>Bacteria</taxon>
        <taxon>Bacillati</taxon>
        <taxon>Bacillota</taxon>
        <taxon>Clostridia</taxon>
        <taxon>Eubacteriales</taxon>
        <taxon>Clostridiaceae</taxon>
        <taxon>Clostridium</taxon>
    </lineage>
</organism>
<name>A0A9W5Y4L5_9CLOT</name>
<dbReference type="GO" id="GO:0008982">
    <property type="term" value="F:protein-N(PI)-phosphohistidine-sugar phosphotransferase activity"/>
    <property type="evidence" value="ECO:0007669"/>
    <property type="project" value="UniProtKB-UniRule"/>
</dbReference>
<accession>A0A9W5Y4L5</accession>
<feature type="domain" description="PTS EIIC type-3" evidence="10">
    <location>
        <begin position="8"/>
        <end position="405"/>
    </location>
</feature>
<keyword evidence="3 8" id="KW-1003">Cell membrane</keyword>
<dbReference type="InterPro" id="IPR003352">
    <property type="entry name" value="PTS_EIIC"/>
</dbReference>
<comment type="caution">
    <text evidence="11">The sequence shown here is derived from an EMBL/GenBank/DDBJ whole genome shotgun (WGS) entry which is preliminary data.</text>
</comment>
<evidence type="ECO:0000256" key="5">
    <source>
        <dbReference type="ARBA" id="ARBA00022692"/>
    </source>
</evidence>
<feature type="transmembrane region" description="Helical" evidence="9">
    <location>
        <begin position="27"/>
        <end position="48"/>
    </location>
</feature>
<sequence>MSINVQGIQRKVQPGINKLSSNRYLKAIMGGMMTAFPATMVGALASLLKSFPVAPYQDFITSHGISKFLQLPITFTTNFLAVIFVYCIANSLAETFDEKGTIPGVLALISFFMITPTQATKSIMGEAQIIPMDWLGATGIFSAIIVALVTARLYVFVVKKGWTIKMPDSVPPFIKESFASLVPGLIIVPIFIIVAAIFSNTPYGSVHQFIYSFLQTPLQHLGGNIGALITVAIISQLLWAFGIHGTMVAFSVMMPIWSALDAAQLSAYSAGKPLPNIVGLSFFMVYTFGGTALGLNILMLKAKSQRFKTLGKLSIVPGIFGITEPIIFGTPLVLNPVFAIPFVFGNVISLIVGYIATVVHLVPAPAGVGVMGMPIFVQGLLQGSWRIGVLQLALVLLWIVIWYPFFRMADNKAFEEESGVVQQTV</sequence>
<keyword evidence="4 8" id="KW-0762">Sugar transport</keyword>
<dbReference type="PROSITE" id="PS51105">
    <property type="entry name" value="PTS_EIIC_TYPE_3"/>
    <property type="match status" value="1"/>
</dbReference>
<dbReference type="EMBL" id="BQXY01000006">
    <property type="protein sequence ID" value="GKU26619.1"/>
    <property type="molecule type" value="Genomic_DNA"/>
</dbReference>
<keyword evidence="12" id="KW-1185">Reference proteome</keyword>
<dbReference type="Pfam" id="PF02378">
    <property type="entry name" value="PTS_EIIC"/>
    <property type="match status" value="1"/>
</dbReference>
<keyword evidence="2 8" id="KW-0813">Transport</keyword>
<feature type="transmembrane region" description="Helical" evidence="9">
    <location>
        <begin position="178"/>
        <end position="198"/>
    </location>
</feature>
<evidence type="ECO:0000256" key="2">
    <source>
        <dbReference type="ARBA" id="ARBA00022448"/>
    </source>
</evidence>
<evidence type="ECO:0000313" key="11">
    <source>
        <dbReference type="EMBL" id="GKU26619.1"/>
    </source>
</evidence>
<comment type="subcellular location">
    <subcellularLocation>
        <location evidence="1">Cell membrane</location>
        <topology evidence="1">Multi-pass membrane protein</topology>
    </subcellularLocation>
</comment>
<comment type="function">
    <text evidence="8">The phosphoenolpyruvate-dependent sugar phosphotransferase system (PTS), a major carbohydrate active -transport system, catalyzes the phosphorylation of incoming sugar substrates concomitant with their translocation across the cell membrane.</text>
</comment>
<dbReference type="AlphaFoldDB" id="A0A9W5Y4L5"/>
<feature type="transmembrane region" description="Helical" evidence="9">
    <location>
        <begin position="218"/>
        <end position="241"/>
    </location>
</feature>
<evidence type="ECO:0000256" key="8">
    <source>
        <dbReference type="PIRNR" id="PIRNR006351"/>
    </source>
</evidence>
<dbReference type="NCBIfam" id="TIGR00410">
    <property type="entry name" value="lacE"/>
    <property type="match status" value="1"/>
</dbReference>
<feature type="transmembrane region" description="Helical" evidence="9">
    <location>
        <begin position="101"/>
        <end position="119"/>
    </location>
</feature>
<gene>
    <name evidence="11" type="ORF">CFOLD11_34460</name>
</gene>
<keyword evidence="5 9" id="KW-0812">Transmembrane</keyword>
<protein>
    <recommendedName>
        <fullName evidence="8">Permease IIC component</fullName>
    </recommendedName>
</protein>
<dbReference type="PANTHER" id="PTHR33989:SF4">
    <property type="entry name" value="PTS SYSTEM N,N'-DIACETYLCHITOBIOSE-SPECIFIC EIIC COMPONENT"/>
    <property type="match status" value="1"/>
</dbReference>
<dbReference type="RefSeq" id="WP_261853513.1">
    <property type="nucleotide sequence ID" value="NZ_BQXY01000006.1"/>
</dbReference>
<evidence type="ECO:0000313" key="12">
    <source>
        <dbReference type="Proteomes" id="UP001057868"/>
    </source>
</evidence>
<evidence type="ECO:0000256" key="9">
    <source>
        <dbReference type="SAM" id="Phobius"/>
    </source>
</evidence>
<dbReference type="GO" id="GO:0005886">
    <property type="term" value="C:plasma membrane"/>
    <property type="evidence" value="ECO:0007669"/>
    <property type="project" value="UniProtKB-SubCell"/>
</dbReference>
<feature type="transmembrane region" description="Helical" evidence="9">
    <location>
        <begin position="387"/>
        <end position="406"/>
    </location>
</feature>
<evidence type="ECO:0000256" key="1">
    <source>
        <dbReference type="ARBA" id="ARBA00004651"/>
    </source>
</evidence>
<feature type="transmembrane region" description="Helical" evidence="9">
    <location>
        <begin position="334"/>
        <end position="355"/>
    </location>
</feature>
<feature type="transmembrane region" description="Helical" evidence="9">
    <location>
        <begin position="68"/>
        <end position="89"/>
    </location>
</feature>
<feature type="transmembrane region" description="Helical" evidence="9">
    <location>
        <begin position="310"/>
        <end position="328"/>
    </location>
</feature>
<keyword evidence="7 8" id="KW-0472">Membrane</keyword>
<evidence type="ECO:0000256" key="7">
    <source>
        <dbReference type="ARBA" id="ARBA00023136"/>
    </source>
</evidence>
<feature type="transmembrane region" description="Helical" evidence="9">
    <location>
        <begin position="277"/>
        <end position="298"/>
    </location>
</feature>
<feature type="transmembrane region" description="Helical" evidence="9">
    <location>
        <begin position="134"/>
        <end position="157"/>
    </location>
</feature>
<evidence type="ECO:0000259" key="10">
    <source>
        <dbReference type="PROSITE" id="PS51105"/>
    </source>
</evidence>
<dbReference type="PANTHER" id="PTHR33989">
    <property type="match status" value="1"/>
</dbReference>
<evidence type="ECO:0000256" key="3">
    <source>
        <dbReference type="ARBA" id="ARBA00022475"/>
    </source>
</evidence>
<dbReference type="InterPro" id="IPR004501">
    <property type="entry name" value="PTS_EIIC_3"/>
</dbReference>
<reference evidence="11" key="1">
    <citation type="journal article" date="2023" name="Int. J. Syst. Evol. Microbiol.">
        <title>&lt;i&gt;Clostridium folliculivorans&lt;/i&gt; sp. nov., isolated from soil samples of an organic paddy in Japan.</title>
        <authorList>
            <person name="Tazawa J."/>
            <person name="Kobayashi H."/>
            <person name="Tanizawa Y."/>
            <person name="Uchino A."/>
            <person name="Tanaka F."/>
            <person name="Urashima Y."/>
            <person name="Miura S."/>
            <person name="Sakamoto M."/>
            <person name="Ohkuma M."/>
            <person name="Tohno M."/>
        </authorList>
    </citation>
    <scope>NUCLEOTIDE SEQUENCE</scope>
    <source>
        <strain evidence="11">D1-1</strain>
    </source>
</reference>
<dbReference type="GO" id="GO:1901264">
    <property type="term" value="P:carbohydrate derivative transport"/>
    <property type="evidence" value="ECO:0007669"/>
    <property type="project" value="TreeGrafter"/>
</dbReference>
<evidence type="ECO:0000256" key="6">
    <source>
        <dbReference type="ARBA" id="ARBA00022989"/>
    </source>
</evidence>
<dbReference type="GO" id="GO:0009401">
    <property type="term" value="P:phosphoenolpyruvate-dependent sugar phosphotransferase system"/>
    <property type="evidence" value="ECO:0007669"/>
    <property type="project" value="InterPro"/>
</dbReference>